<dbReference type="EMBL" id="AEWZ01000005">
    <property type="protein sequence ID" value="EGC23854.1"/>
    <property type="molecule type" value="Genomic_DNA"/>
</dbReference>
<dbReference type="NCBIfam" id="TIGR02532">
    <property type="entry name" value="IV_pilin_GFxxxE"/>
    <property type="match status" value="1"/>
</dbReference>
<dbReference type="Pfam" id="PF07963">
    <property type="entry name" value="N_methyl"/>
    <property type="match status" value="1"/>
</dbReference>
<sequence>MGENSKNYEKTGDLFKMLNKLQKFRQDLKKKGKGFTLVELIVVIIIIAIIAAVAIPAITSFQDNARKSRIQSEHRELVSAIQSYIGAQDDPTNPGEITLAKLAPYMSKNAKNQDGIVNSLAKDKSGDSSTSAPGSAHQIDSGNHKLISTFTPSNGGQATVLTYDWSAKGVNSN</sequence>
<accession>A0ABC9PAQ4</accession>
<dbReference type="SUPFAM" id="SSF54523">
    <property type="entry name" value="Pili subunits"/>
    <property type="match status" value="1"/>
</dbReference>
<dbReference type="InterPro" id="IPR045584">
    <property type="entry name" value="Pilin-like"/>
</dbReference>
<gene>
    <name evidence="10" type="ORF">HMPREF9390_2168</name>
</gene>
<comment type="caution">
    <text evidence="10">The sequence shown here is derived from an EMBL/GenBank/DDBJ whole genome shotgun (WGS) entry which is preliminary data.</text>
</comment>
<dbReference type="GO" id="GO:0016020">
    <property type="term" value="C:membrane"/>
    <property type="evidence" value="ECO:0007669"/>
    <property type="project" value="UniProtKB-SubCell"/>
</dbReference>
<evidence type="ECO:0000256" key="5">
    <source>
        <dbReference type="ARBA" id="ARBA00022989"/>
    </source>
</evidence>
<dbReference type="PROSITE" id="PS00409">
    <property type="entry name" value="PROKAR_NTER_METHYL"/>
    <property type="match status" value="1"/>
</dbReference>
<evidence type="ECO:0000256" key="3">
    <source>
        <dbReference type="ARBA" id="ARBA00022481"/>
    </source>
</evidence>
<evidence type="ECO:0000256" key="4">
    <source>
        <dbReference type="ARBA" id="ARBA00022692"/>
    </source>
</evidence>
<evidence type="ECO:0000313" key="10">
    <source>
        <dbReference type="EMBL" id="EGC23854.1"/>
    </source>
</evidence>
<organism evidence="10 11">
    <name type="scientific">Streptococcus sanguinis SK405</name>
    <dbReference type="NCBI Taxonomy" id="888817"/>
    <lineage>
        <taxon>Bacteria</taxon>
        <taxon>Bacillati</taxon>
        <taxon>Bacillota</taxon>
        <taxon>Bacilli</taxon>
        <taxon>Lactobacillales</taxon>
        <taxon>Streptococcaceae</taxon>
        <taxon>Streptococcus</taxon>
    </lineage>
</organism>
<comment type="subcellular location">
    <subcellularLocation>
        <location evidence="2">Cell surface</location>
    </subcellularLocation>
    <subcellularLocation>
        <location evidence="1">Membrane</location>
        <topology evidence="1">Single-pass membrane protein</topology>
    </subcellularLocation>
</comment>
<keyword evidence="4 9" id="KW-0812">Transmembrane</keyword>
<proteinExistence type="predicted"/>
<name>A0ABC9PAQ4_STRSA</name>
<dbReference type="PANTHER" id="PTHR30093:SF44">
    <property type="entry name" value="TYPE II SECRETION SYSTEM CORE PROTEIN G"/>
    <property type="match status" value="1"/>
</dbReference>
<protein>
    <submittedName>
        <fullName evidence="10">Prepilin-type cleavage/methylation N-terminal domain protein</fullName>
    </submittedName>
</protein>
<evidence type="ECO:0000256" key="1">
    <source>
        <dbReference type="ARBA" id="ARBA00004167"/>
    </source>
</evidence>
<dbReference type="GO" id="GO:0009986">
    <property type="term" value="C:cell surface"/>
    <property type="evidence" value="ECO:0007669"/>
    <property type="project" value="UniProtKB-SubCell"/>
</dbReference>
<dbReference type="GO" id="GO:0030420">
    <property type="term" value="P:establishment of competence for transformation"/>
    <property type="evidence" value="ECO:0007669"/>
    <property type="project" value="UniProtKB-KW"/>
</dbReference>
<keyword evidence="5 9" id="KW-1133">Transmembrane helix</keyword>
<evidence type="ECO:0000313" key="11">
    <source>
        <dbReference type="Proteomes" id="UP000003857"/>
    </source>
</evidence>
<feature type="compositionally biased region" description="Polar residues" evidence="8">
    <location>
        <begin position="127"/>
        <end position="141"/>
    </location>
</feature>
<evidence type="ECO:0000256" key="7">
    <source>
        <dbReference type="ARBA" id="ARBA00023287"/>
    </source>
</evidence>
<keyword evidence="6 9" id="KW-0472">Membrane</keyword>
<evidence type="ECO:0000256" key="9">
    <source>
        <dbReference type="SAM" id="Phobius"/>
    </source>
</evidence>
<dbReference type="AlphaFoldDB" id="A0ABC9PAQ4"/>
<evidence type="ECO:0000256" key="8">
    <source>
        <dbReference type="SAM" id="MobiDB-lite"/>
    </source>
</evidence>
<feature type="transmembrane region" description="Helical" evidence="9">
    <location>
        <begin position="35"/>
        <end position="58"/>
    </location>
</feature>
<dbReference type="Proteomes" id="UP000003857">
    <property type="component" value="Unassembled WGS sequence"/>
</dbReference>
<keyword evidence="7" id="KW-0178">Competence</keyword>
<keyword evidence="3" id="KW-0488">Methylation</keyword>
<dbReference type="InterPro" id="IPR012902">
    <property type="entry name" value="N_methyl_site"/>
</dbReference>
<reference evidence="10 11" key="1">
    <citation type="submission" date="2011-01" db="EMBL/GenBank/DDBJ databases">
        <authorList>
            <person name="Muzny D."/>
            <person name="Qin X."/>
            <person name="Buhay C."/>
            <person name="Dugan-Rocha S."/>
            <person name="Ding Y."/>
            <person name="Chen G."/>
            <person name="Hawes A."/>
            <person name="Holder M."/>
            <person name="Jhangiani S."/>
            <person name="Johnson A."/>
            <person name="Khan Z."/>
            <person name="Li Z."/>
            <person name="Liu W."/>
            <person name="Liu X."/>
            <person name="Perez L."/>
            <person name="Shen H."/>
            <person name="Wang Q."/>
            <person name="Watt J."/>
            <person name="Xi L."/>
            <person name="Xin Y."/>
            <person name="Zhou J."/>
            <person name="Deng J."/>
            <person name="Jiang H."/>
            <person name="Liu Y."/>
            <person name="Qu J."/>
            <person name="Song X.-Z."/>
            <person name="Zhang L."/>
            <person name="Villasana D."/>
            <person name="Johnson A."/>
            <person name="Liu J."/>
            <person name="Liyanage D."/>
            <person name="Lorensuhewa L."/>
            <person name="Robinson T."/>
            <person name="Song A."/>
            <person name="Song B.-B."/>
            <person name="Dinh H."/>
            <person name="Thornton R."/>
            <person name="Coyle M."/>
            <person name="Francisco L."/>
            <person name="Jackson L."/>
            <person name="Javaid M."/>
            <person name="Korchina V."/>
            <person name="Kovar C."/>
            <person name="Mata R."/>
            <person name="Mathew T."/>
            <person name="Ngo R."/>
            <person name="Nguyen L."/>
            <person name="Nguyen N."/>
            <person name="Okwuonu G."/>
            <person name="Ongeri F."/>
            <person name="Pham C."/>
            <person name="Simmons D."/>
            <person name="Wilczek-Boney K."/>
            <person name="Hale W."/>
            <person name="Jakkamsetti A."/>
            <person name="Pham P."/>
            <person name="Ruth R."/>
            <person name="San Lucas F."/>
            <person name="Warren J."/>
            <person name="Zhang J."/>
            <person name="Zhao Z."/>
            <person name="Zhou C."/>
            <person name="Zhu D."/>
            <person name="Lee S."/>
            <person name="Bess C."/>
            <person name="Blankenburg K."/>
            <person name="Forbes L."/>
            <person name="Fu Q."/>
            <person name="Gubbala S."/>
            <person name="Hirani K."/>
            <person name="Jayaseelan J.C."/>
            <person name="Lara F."/>
            <person name="Munidasa M."/>
            <person name="Palculict T."/>
            <person name="Patil S."/>
            <person name="Pu L.-L."/>
            <person name="Saada N."/>
            <person name="Tang L."/>
            <person name="Weissenberger G."/>
            <person name="Zhu Y."/>
            <person name="Hemphill L."/>
            <person name="Shang Y."/>
            <person name="Youmans B."/>
            <person name="Ayvaz T."/>
            <person name="Ross M."/>
            <person name="Santibanez J."/>
            <person name="Aqrawi P."/>
            <person name="Gross S."/>
            <person name="Joshi V."/>
            <person name="Fowler G."/>
            <person name="Nazareth L."/>
            <person name="Reid J."/>
            <person name="Worley K."/>
            <person name="Petrosino J."/>
            <person name="Highlander S."/>
            <person name="Gibbs R."/>
        </authorList>
    </citation>
    <scope>NUCLEOTIDE SEQUENCE [LARGE SCALE GENOMIC DNA]</scope>
    <source>
        <strain evidence="10 11">SK405</strain>
    </source>
</reference>
<evidence type="ECO:0000256" key="2">
    <source>
        <dbReference type="ARBA" id="ARBA00004241"/>
    </source>
</evidence>
<dbReference type="PANTHER" id="PTHR30093">
    <property type="entry name" value="GENERAL SECRETION PATHWAY PROTEIN G"/>
    <property type="match status" value="1"/>
</dbReference>
<dbReference type="Gene3D" id="3.30.700.10">
    <property type="entry name" value="Glycoprotein, Type 4 Pilin"/>
    <property type="match status" value="1"/>
</dbReference>
<feature type="region of interest" description="Disordered" evidence="8">
    <location>
        <begin position="119"/>
        <end position="141"/>
    </location>
</feature>
<evidence type="ECO:0000256" key="6">
    <source>
        <dbReference type="ARBA" id="ARBA00023136"/>
    </source>
</evidence>